<dbReference type="AlphaFoldDB" id="A0A3B0YT07"/>
<dbReference type="SUPFAM" id="SSF52743">
    <property type="entry name" value="Subtilisin-like"/>
    <property type="match status" value="1"/>
</dbReference>
<dbReference type="GO" id="GO:0004252">
    <property type="term" value="F:serine-type endopeptidase activity"/>
    <property type="evidence" value="ECO:0007669"/>
    <property type="project" value="InterPro"/>
</dbReference>
<dbReference type="Gene3D" id="3.40.50.200">
    <property type="entry name" value="Peptidase S8/S53 domain"/>
    <property type="match status" value="1"/>
</dbReference>
<evidence type="ECO:0000313" key="7">
    <source>
        <dbReference type="EMBL" id="VAW71616.1"/>
    </source>
</evidence>
<evidence type="ECO:0000259" key="6">
    <source>
        <dbReference type="Pfam" id="PF22148"/>
    </source>
</evidence>
<sequence>MIKLNNNYSKSIPRVTLISLLAMFSGSSHLFAGHPSVFTAAGNPPVKASQFDLKANKDHLGRKIHHVSQLIVSFKNTVTKASGQQITAQYAAGTKRSFGKNGKFKLVNLKAGQTLAQAMATFKSDSNIASVEYNYYVYPQKTPDDPSYSSLWGLNNTGQTFNRIVGVAGSDIKAETAWDSITSCTTSRVAVLDTAIYTNHIDLTNNIRFASMADFIDNDDNPSPTVGTGIDPNGVSANNEVHGSHVTGTIAALGNNSLGVTGVCWNASIIPIRVLSATGGTTVELVSGIDFAIDNGAKVINMSLSTAGSNTAFKEAMDRALAADIVVVAAAGNDGVDVDSGSNPTFPCSFTHANILCVAALDHQFKLASFNATQGSNFGRTSVDVGAPGKFILSTTFSATSAANISPTYSSFQGTSMAAPHVSGVVALVRSWNPGYTAVQTVKAIKNSGVNVADLNNVTTTGKAVNAFSALHYIETPRSVGATVN</sequence>
<evidence type="ECO:0000256" key="1">
    <source>
        <dbReference type="ARBA" id="ARBA00011073"/>
    </source>
</evidence>
<reference evidence="7" key="1">
    <citation type="submission" date="2018-06" db="EMBL/GenBank/DDBJ databases">
        <authorList>
            <person name="Zhirakovskaya E."/>
        </authorList>
    </citation>
    <scope>NUCLEOTIDE SEQUENCE</scope>
</reference>
<keyword evidence="2" id="KW-0645">Protease</keyword>
<dbReference type="InterPro" id="IPR023828">
    <property type="entry name" value="Peptidase_S8_Ser-AS"/>
</dbReference>
<evidence type="ECO:0000256" key="3">
    <source>
        <dbReference type="ARBA" id="ARBA00022801"/>
    </source>
</evidence>
<dbReference type="Pfam" id="PF22148">
    <property type="entry name" value="Fervidolysin_NPro-like"/>
    <property type="match status" value="1"/>
</dbReference>
<dbReference type="InterPro" id="IPR036852">
    <property type="entry name" value="Peptidase_S8/S53_dom_sf"/>
</dbReference>
<protein>
    <submittedName>
        <fullName evidence="7">Uncharacterized protein</fullName>
    </submittedName>
</protein>
<dbReference type="PRINTS" id="PR00723">
    <property type="entry name" value="SUBTILISIN"/>
</dbReference>
<dbReference type="InterPro" id="IPR050131">
    <property type="entry name" value="Peptidase_S8_subtilisin-like"/>
</dbReference>
<dbReference type="PROSITE" id="PS51892">
    <property type="entry name" value="SUBTILASE"/>
    <property type="match status" value="1"/>
</dbReference>
<dbReference type="PROSITE" id="PS00137">
    <property type="entry name" value="SUBTILASE_HIS"/>
    <property type="match status" value="1"/>
</dbReference>
<evidence type="ECO:0000256" key="4">
    <source>
        <dbReference type="ARBA" id="ARBA00022825"/>
    </source>
</evidence>
<dbReference type="PANTHER" id="PTHR43806:SF11">
    <property type="entry name" value="CEREVISIN-RELATED"/>
    <property type="match status" value="1"/>
</dbReference>
<evidence type="ECO:0000256" key="2">
    <source>
        <dbReference type="ARBA" id="ARBA00022670"/>
    </source>
</evidence>
<name>A0A3B0YT07_9ZZZZ</name>
<gene>
    <name evidence="7" type="ORF">MNBD_GAMMA12-83</name>
</gene>
<feature type="domain" description="Peptidase S8/S53" evidence="5">
    <location>
        <begin position="189"/>
        <end position="449"/>
    </location>
</feature>
<keyword evidence="3" id="KW-0378">Hydrolase</keyword>
<dbReference type="InterPro" id="IPR022398">
    <property type="entry name" value="Peptidase_S8_His-AS"/>
</dbReference>
<accession>A0A3B0YT07</accession>
<organism evidence="7">
    <name type="scientific">hydrothermal vent metagenome</name>
    <dbReference type="NCBI Taxonomy" id="652676"/>
    <lineage>
        <taxon>unclassified sequences</taxon>
        <taxon>metagenomes</taxon>
        <taxon>ecological metagenomes</taxon>
    </lineage>
</organism>
<dbReference type="InterPro" id="IPR015500">
    <property type="entry name" value="Peptidase_S8_subtilisin-rel"/>
</dbReference>
<dbReference type="PANTHER" id="PTHR43806">
    <property type="entry name" value="PEPTIDASE S8"/>
    <property type="match status" value="1"/>
</dbReference>
<dbReference type="InterPro" id="IPR000209">
    <property type="entry name" value="Peptidase_S8/S53_dom"/>
</dbReference>
<dbReference type="PROSITE" id="PS00138">
    <property type="entry name" value="SUBTILASE_SER"/>
    <property type="match status" value="1"/>
</dbReference>
<dbReference type="Pfam" id="PF00082">
    <property type="entry name" value="Peptidase_S8"/>
    <property type="match status" value="1"/>
</dbReference>
<dbReference type="GO" id="GO:0006508">
    <property type="term" value="P:proteolysis"/>
    <property type="evidence" value="ECO:0007669"/>
    <property type="project" value="UniProtKB-KW"/>
</dbReference>
<keyword evidence="4" id="KW-0720">Serine protease</keyword>
<proteinExistence type="inferred from homology"/>
<evidence type="ECO:0000259" key="5">
    <source>
        <dbReference type="Pfam" id="PF00082"/>
    </source>
</evidence>
<comment type="similarity">
    <text evidence="1">Belongs to the peptidase S8 family.</text>
</comment>
<dbReference type="InterPro" id="IPR054399">
    <property type="entry name" value="Fervidolysin-like_N_prodom"/>
</dbReference>
<dbReference type="EMBL" id="UOFL01000024">
    <property type="protein sequence ID" value="VAW71616.1"/>
    <property type="molecule type" value="Genomic_DNA"/>
</dbReference>
<feature type="domain" description="Fervidolysin-like N-terminal prodomain" evidence="6">
    <location>
        <begin position="69"/>
        <end position="134"/>
    </location>
</feature>